<dbReference type="SMART" id="SM01249">
    <property type="entry name" value="KASH"/>
    <property type="match status" value="1"/>
</dbReference>
<keyword evidence="6 15" id="KW-0812">Transmembrane</keyword>
<feature type="compositionally biased region" description="Acidic residues" evidence="17">
    <location>
        <begin position="3664"/>
        <end position="3680"/>
    </location>
</feature>
<dbReference type="PROSITE" id="PS51049">
    <property type="entry name" value="KASH"/>
    <property type="match status" value="1"/>
</dbReference>
<evidence type="ECO:0000313" key="20">
    <source>
        <dbReference type="Proteomes" id="UP000812440"/>
    </source>
</evidence>
<feature type="compositionally biased region" description="Low complexity" evidence="17">
    <location>
        <begin position="5928"/>
        <end position="5939"/>
    </location>
</feature>
<evidence type="ECO:0000313" key="19">
    <source>
        <dbReference type="EMBL" id="KAG8449353.1"/>
    </source>
</evidence>
<keyword evidence="4" id="KW-0963">Cytoplasm</keyword>
<dbReference type="FunFam" id="1.20.58.60:FF:000126">
    <property type="entry name" value="Spectrin repeat containing, nuclear envelope 1a"/>
    <property type="match status" value="1"/>
</dbReference>
<proteinExistence type="inferred from homology"/>
<reference evidence="19" key="1">
    <citation type="thesis" date="2020" institute="ProQuest LLC" country="789 East Eisenhower Parkway, Ann Arbor, MI, USA">
        <title>Comparative Genomics and Chromosome Evolution.</title>
        <authorList>
            <person name="Mudd A.B."/>
        </authorList>
    </citation>
    <scope>NUCLEOTIDE SEQUENCE</scope>
    <source>
        <strain evidence="19">Female2</strain>
        <tissue evidence="19">Blood</tissue>
    </source>
</reference>
<keyword evidence="12" id="KW-0009">Actin-binding</keyword>
<feature type="region of interest" description="Disordered" evidence="17">
    <location>
        <begin position="1925"/>
        <end position="1960"/>
    </location>
</feature>
<feature type="compositionally biased region" description="Acidic residues" evidence="17">
    <location>
        <begin position="5807"/>
        <end position="5822"/>
    </location>
</feature>
<sequence>MVLSLIADWKEFVEEKEFVSHLQSVFQGFLQLSNQLSESPKYSDDSEISQEYETIKEKYNELVESTHLANSNLEKILSAWTRYENNISLITGWLDEQKRIPPLKVPAEILSKWRSVQTSLNNDGMFLISIVHEKTAAKLSKNLKCVNTQWAKYVKLYEKMKREENGSCAPVEPRDGDDTRMLIPLLPISTRSLRQCIENLQGPEENTQIKHKCKLIYSHVELIETLMESAGKWPSTAETFLGSIDHLGNIEESIIKELQKVHAQGCVCQEQIAEAKKNLKVVQNIIHRNDEMRHFDTSEIQNNITKMQKKVQTLMSMAGQAVIPPELHLSESDIRNKFESSKANLETYITAAMCLMKQRVTPDKFIAQYEETLGAFDSENLNEFLKAANQMKSITTTKEKSAVDEVSADLRNRWKIVHNELESYVFQLKIQKEKNKFDDLICTLEKQLEKEEGLIDIWDKEELIKQHKTMFSEDGCQGQLDRCLQAIKQMLGTARNEIDSSVHGTIISECSKKKVHIEKRAGDVYLHLLSLCRKSKTGNKRQGFYLLKSETCKSKAARRSPKSVESVSEHQNQVGCPPCEGCNGSFSTLLDRYGQEKTKLEQFLQTSRQMFTDDHLTDSQDVSSLQKRVCELELLQIQADKCWTIFELVSHNLEKIVNLPEKNIYCDQRAKLHSDLETIKEELKIRIKSLSGALNVLMPIQEKVAMLCQPSKPDQELEKFTLSTINSAFLDLKDAQCVFEDHIQQCDILESSVDDGRKLNHEAIKVVQCIKKQLETSNETMREREMILKDLEKFLFSINAIKVSIDVQVGDQEMDSGDLEKRLKNLDIFEDKISHLKQEAQQLDECLGKVDIFLEDPERGAETTCFKLISDFQGKVDVAKKAVLKRFIKPEIQSPEDTFQFSLSIQQERSPLCESSEKTLDQSLPQFSLPSKNLVLQNIKGIQSSAQDGIQKSSSLPSPVKFSQELNLEDFQERFSTLCGLKVSLKESPGIVEERESVLNALQKFIYSIKTIKLNIKKEIEVTERDRNGLQVSQINLKALENKVYQLEQDAYLLDGSLDSSGVILEHPGGRTTSCQELISGFSDKIENAKKANLQDLGNLQHREDNEMLATKQIDLCKNVKDIYDQVERIGLSDPTIPSVQQRIKHLDNLENELISYSSDKTSIPEGQRDHLQHQEKGFNGDEEFEILWEDTRQYIIYCKEQCEKVKDRMRRFQKCKAKLSSVIDKGESAVSQQSSYVGKENLLRKLSEIDAVKQEFSELSEDIDQLDCISRELEFHLNKMKSFRELPFLAEAHRIVDKWLDVKESVDGYSENLKGASCLWNKILHLSDDVDQWTEDKIKVCKECALSMEDISTLLTEFQEQEQKIQEISKQTLEIQNVLQTSESPLELQGSDLVNHEKQKDWKSWSEGSILKNGTIGFESEDRQTKMLEYAELPDPKSALKRTHHTGSQTAQQSKSIKDLKLKLSDLMKKKEYLYSNLQPDLQEKVKQLESFTEFFQEVEDFTNLLEESKPEDPAPLGSSPGVDEWQDMQYIHNNMIKQLQDKKQILENQIHCHQQYEHLTDTLNSKITSFSQELLNFPGSSLESPAGEQKRQKLQTLDIQFEEMAEDLKRALQLSADVKQNTSAPGVTAIQETMRNAQFTLRHFKENLQNLQEDVNTSLSADNVEPVRSEITDGQTNSLITDSVKIKKTGRGRKKKKALPAMVASSDSVFYQTEYFLKNLQEWLHNSKIKLETYRNSQCNEDRFTEKICRIQGLCDEIVQKKIDLDVIDKKSKNAEKKELMESRDAGRWQQEASGQLQKLLNDCDLYRRQLETSQKDLNECANEFQKISSLLKTLEDSLAGYETSSEGSDKHAMLNKVQPLYEEVESFVKRLDKACSQASGQNISCRANKQRKDLKKRFTHVTEKMICLSQAVDTQEKLKGDIVQNGDNGMNNSLQEHQQSSPNKTTQSSDVWLTGSQQPSPLLAESNISAENSRPMNVQYQKDIEDILCRIQIFESGGTGEVEKQPKERSFDWLAFHSKIHFTGREAKNQGEDSQEECNIDNIERKISYLKKLPVGVDVLETNRQFQENESEETPQFQKEESSKSSPPTEPSLVCEKNALKAQERKEGHTVRELQNALWAAKHSLLLLSKENLKMGASECLTAHSGRIKEFLGKVLKEKSKMLNLKSEYATICCSGMSVMDKEKIEHDVDQLEECWEQLELTIQKKHDFLEKGAEEITFLKQQVTQIKQMIEAKHQLLDHLEPSANWDLKTILFLEADIKSMKHLLSSLRNVHDVQMKRPWDQNEITSFGSSLDDLQSQVENLEECVSDSQLSGCQTHGTLLNQYPFLKPLYKDLLWVKKSYSKSRLDYNIRLLPQDVTQQVAHCRALQEKISDKKTLLDSNIEELKHTLSGKDVVESEALTSFFHQLQLLYQERYIHAKERLQQLENGLEKRKALFLEIEKLTELLQYQEKEAPVKKGIFTAIELCSQLNCLKAKTKELEEIESLAMTLLRDSQYFCSELQMSEYLYLNDILVHLKSRASRLLRQEKKKIIYFEKVLSIYNEFQEKSRSLGQDLNVGKSLKPQPVYDQIGSTGEVSENRLQIAQNTSSYEDRLYEICRYKQLFEVDDLYWDSFTVDSLKIKHSNESKSPDRPAEILEEEQSHYLELLEKIKIMTFSLKEETVCLIKEFDIVESQVVCAKIMEIINLVSEAVSVGSKLPSDIQSKCSEEQKLKVLTENLRQLHDYLISIVSEIKKENGNSQNLLNFFLNNLKKINKDLQQPLHIDLDVNNIHAQLSRLKTLEKTSKLDVNTARATAQPDANEQMSELDSLEKSIKDNISSRRNALSEACNILQKAYNTINKAIELFVELETQLRVITLNFSSFDGSKKKHLLSLKEQLNSIVAEVENLIRELKINCNPEAKELLDNILGKILARHALLNILHGKKQLTLDRCQEKHFFYKELSQKICIDLKELETDISDSCLQKPVSYKEALLHWENSKTLVTKLGSCEEELMSLRRAGRELEELCKDSNILLVDKVLKALWGKWLYLLDIAQNWELHCEEQKQEWKLINEEMEREMILLDKFQEEMPEKFERKEGTQQLLDSLLELNYFMENLNMQQLHLSLLLQRIQNIQSMPENCTEAEMTTACKEIQAMQEKCKKLYHKVSVNERDLHTELQEREKLNEEIASIRRSLQKLQSTLLNTETTDFDERRVQLEKLQTLINIEKEKSKCFMEKIRIQYSGSIPEEFSDLVEECQVFLEETEEKVNSEIEQCSPSYIMTRKVEEIKAGYKSIESLLAQKSENITEAKELEKKMWDEMDIWRCKLNALEAEVHDIGEENPCLIHEWMDNLTEPFHECQRISCLVEGRTANLNKAATKLEEYDEILKSMEFLIQNTSKLLSEGLKNCSARVLSKHVTALKMALDDLYQKQTTLGNIYSELGELAVIFETESTEKHLRDISSQVTELQKRILGILPHISYVAEEVGFIEGELKTMAKRKDTIKTLLTSNDIVDMPPKEHYRNGQVILENIEGMKKTAAEIEAYRPSLRITEAGIHSLCVFRRIGHLLEELDMLEKATREKNGLLEPIIDEMTELEQEQEKLKHLLKHSTNEAPDVKEKYESIRLQLEELNQKKDDILLVLRISVTEKLEHLLVEQQKKEIDAENNTEPEEVERTDYGVLPSLAEESEEAPLDSEVEDEETVPSGQSDLLEPEGKSKTSNIDLSSTLLSVGFPQNKINTVAALQTDLEMILCECQGRVTEVELWLQRLNVSLESSKQDPEMQQTVEQQLADCQKTLLEIEKKICTLLEVNKRKNQGNLAAFKEAETLSLKLKALRSSLEQVQAMLQVKPNDEQIHNGRNVLFKTEDILEPSQMRQSDSAAVDRMTAFNREEETHSWNEVEQVHLITQSPLRHDGLGQVSDMNVGLESNITLSATEAVSWSKWQYLQKQLSERINNIKKADIAKEVKIRAIPSFSASRMKLPATEGLRNVTIQFKALAKEVCVPQSEEDESYTLKTLFSWFYSFSQCLQNTSEMLAIDFYSKEEAVSQHALLEKMMDELDTLHSAMTDNKETLLMKIADTVEGAAVISQCYNDLCAWLLQTRISVESKLKCIQQELEKNNIYENDIQQLYEAILGIRTDILKGSGYGENGELSEQIQRFATSELKGCENRLSLLKEQGDALGVPEGLNQDICKVEDVLDDTWRVLQAKQLEGVLVSVSRSQQNFLWHGTAELLTHGKEKIFSSKKYRPISKEAFTSYLENYRNFFNILDNHVLWLQIFTSEIPLPNEGKESLVQEAISLQKEAEAHGIEMMSILRGWRDFDSRHDLISQWLEDLLSVVPAIGLVEESEERVSERINQYMHIKKQIDDSDSRVSQVIADGKKLITLVNSPEVEDKITTLEHQWSQLTKKTTHELHRLESLIKHLGSYNRDSAELGKWLESADQRLTHWKMQSLDASQDLETVRNNLTKFFEFTNDVDQKSSLKTSVLNTGFQLLRLKESDTALLKVSLAKYEEKWGELITGWPLIQEKLQQLLMEKFPSQEAIYELMLWMEQTEYSKKAVDEENAQNSLSHIQKSLQMCKDFRREMNHKQWIVDFVNQSVLQLSAGDVESKRYEKTEFAECLGTMNLQWHQLQGDVNKKIQHLEQTTEVMTENENKIHAISNWFDVQLQRLEKSKRPFCMSAAEFILANCKDLENQLITKSTAIEDLKKDFAQTRKEGSAVTENLFKKRDIVVSQVAEIKSHMDAVLQNWKAYEENYEDVNKMTVKLLYVLGQSKPSESSLPVLQKRLKKLQSLVQEVEQKEERWKKLKDSLDRLTDSCSPSAATLLQQNYLEAHTRWDTTHQEMACHIQAAQALLQLWEGYHNSYSEYKQNLGQLSKKCDQLVHANISEDKETDTLEQRMLELQELEEALKKLKLNVTQVSRLSDKVLEQDPSASDIIQSQCCSFSQELAALERRTSSKHKELTIIMNEVKAFKKNLESLQAQVLSSASIVDEMCLSEVRSEDKLNVIKQQLFGLSELSADIEHMNEESFTLPLDDSSLKMLLNLNRLWAKTAETALAECRELQVFHLEKNNFVQNYEIWMQSVEKMENSLTGGIAGTLELLQQQQRTYEGLLAEIAINEHILPSFVSKALNLLDSGEVENRMELILKLTALKEKWQNVIRLLLQRKKEINTLLNQWRYFNSLRQRLRNDLADIQNDVASVSGEKYHSLSQMRKLLCNFKNKELCLKRWQNTYSTAIHYSKDLMLVADSENKVALRHYVTQLEEQWESTMRQLQSLITKLNVSLQKWQSFEWSAEERSKMLYNLKLRVNEPLPTQHEELQKAKEPIKELEESLDEWNQSLRDLGNMKAELSHYILAEDGIVLKKQIEALHLQWGELCLRVSIRKQEIEDKLNAWNVFNEKNKELCEWLTQMESKVLQTADFNIEEMIEKLQKDCMEEINLFSQNKIHLKQLGDQLIIASNKARTSDIDNKLNKINDRWQHLFDVIGSRVKKLKDTLVVIQQLDKNMSNLRTWLAQIESELSKPVIYSICDEQEIQKKLTEQQDLQKDIELHTSGVASVLNICERLLHDTDACANETECDSIQQTTRSLDKRWRNICAMSMERRLRIEETWRLWQKFLEDYSRFEEWLREAEATAAFPESSEVLYTRAKEEQKKFEAFQRQIHERLTHLELVNKQYRRLARENRTDAASKLKEMVHQGNQRWDNLQRRVATILKRLKHFTSQREEFEGTRDSILVWLTEMDLQLTNVEHFSESDIEDKMRQLNEFQQQITLNTNKIDQLIVSGEHLIQKSEMLDAVVIEEELEELHRYCQEVFGRVSRFHQRLTSRNLQLEEERETSENDTDAEDSRETANSSWHSSIREVESSHPSICHLMPPTLPHERSGRETPVSVDSIPLEWDHTGDVGGSSSHEDEEEGTYFNALSGKPDGKVTSWRSPNKLRSPRKHSETEQVRGPPTTTTGTNTTFDLTESVMMPGKEEEQQTTLITENKQLRDKGLLGIESPETYTGVIERWEIIQAQSLSDELRVKQNLQQKQQLNMDLSNISLWLEKTMTDLKSMKTLQKNSTLQELAQKVKKLKDMLKAFESFKALVISANLSSKDLHVGNAAECGDVLNRLHRVNIGWDRVCLERDKRKESLQSELIQCKEFHETTDKLLFWLKKAEEIRLQSRVVDNNLDPDVLLEKQKDLMQLEQQLLGRQVQVNSLQDISSYLLNKTAGDEQCEADEKVHVVGSKLRQLLKEVSQDLQTIQFALDNSAPNGTDSVDSIPSDSQIGATSADTVRMAKPLATIQDASQRSSLFCRVLRAAFPFQLLLLLLLLLACIIPYSEEDFSCAHANNFARSFYPMLRYTNGPPPT</sequence>
<dbReference type="Pfam" id="PF00435">
    <property type="entry name" value="Spectrin"/>
    <property type="match status" value="2"/>
</dbReference>
<dbReference type="FunFam" id="1.20.58.60:FF:000112">
    <property type="entry name" value="nesprin-1 isoform X4"/>
    <property type="match status" value="1"/>
</dbReference>
<evidence type="ECO:0000256" key="1">
    <source>
        <dbReference type="ARBA" id="ARBA00004245"/>
    </source>
</evidence>
<dbReference type="InterPro" id="IPR012315">
    <property type="entry name" value="KASH"/>
</dbReference>
<keyword evidence="14" id="KW-0539">Nucleus</keyword>
<dbReference type="GO" id="GO:0005640">
    <property type="term" value="C:nuclear outer membrane"/>
    <property type="evidence" value="ECO:0007669"/>
    <property type="project" value="UniProtKB-SubCell"/>
</dbReference>
<evidence type="ECO:0000256" key="7">
    <source>
        <dbReference type="ARBA" id="ARBA00022737"/>
    </source>
</evidence>
<feature type="region of interest" description="Disordered" evidence="17">
    <location>
        <begin position="5806"/>
        <end position="5939"/>
    </location>
</feature>
<dbReference type="SMART" id="SM00150">
    <property type="entry name" value="SPEC"/>
    <property type="match status" value="13"/>
</dbReference>
<evidence type="ECO:0000259" key="18">
    <source>
        <dbReference type="PROSITE" id="PS51049"/>
    </source>
</evidence>
<feature type="coiled-coil region" evidence="16">
    <location>
        <begin position="819"/>
        <end position="846"/>
    </location>
</feature>
<accession>A0A8T2K012</accession>
<feature type="coiled-coil region" evidence="16">
    <location>
        <begin position="5297"/>
        <end position="5324"/>
    </location>
</feature>
<organism evidence="19 20">
    <name type="scientific">Hymenochirus boettgeri</name>
    <name type="common">Congo dwarf clawed frog</name>
    <dbReference type="NCBI Taxonomy" id="247094"/>
    <lineage>
        <taxon>Eukaryota</taxon>
        <taxon>Metazoa</taxon>
        <taxon>Chordata</taxon>
        <taxon>Craniata</taxon>
        <taxon>Vertebrata</taxon>
        <taxon>Euteleostomi</taxon>
        <taxon>Amphibia</taxon>
        <taxon>Batrachia</taxon>
        <taxon>Anura</taxon>
        <taxon>Pipoidea</taxon>
        <taxon>Pipidae</taxon>
        <taxon>Pipinae</taxon>
        <taxon>Hymenochirus</taxon>
    </lineage>
</organism>
<evidence type="ECO:0000256" key="11">
    <source>
        <dbReference type="ARBA" id="ARBA00023157"/>
    </source>
</evidence>
<dbReference type="Pfam" id="PF25035">
    <property type="entry name" value="SYNE1"/>
    <property type="match status" value="1"/>
</dbReference>
<evidence type="ECO:0000256" key="5">
    <source>
        <dbReference type="ARBA" id="ARBA00022553"/>
    </source>
</evidence>
<dbReference type="FunFam" id="1.20.58.60:FF:000041">
    <property type="entry name" value="Nesprin-1 isoform 1"/>
    <property type="match status" value="1"/>
</dbReference>
<keyword evidence="10 15" id="KW-0472">Membrane</keyword>
<feature type="coiled-coil region" evidence="16">
    <location>
        <begin position="3571"/>
        <end position="3612"/>
    </location>
</feature>
<evidence type="ECO:0000256" key="8">
    <source>
        <dbReference type="ARBA" id="ARBA00022989"/>
    </source>
</evidence>
<evidence type="ECO:0000256" key="17">
    <source>
        <dbReference type="SAM" id="MobiDB-lite"/>
    </source>
</evidence>
<keyword evidence="8" id="KW-1133">Transmembrane helix</keyword>
<dbReference type="Gene3D" id="1.20.58.60">
    <property type="match status" value="10"/>
</dbReference>
<evidence type="ECO:0000256" key="6">
    <source>
        <dbReference type="ARBA" id="ARBA00022692"/>
    </source>
</evidence>
<feature type="coiled-coil region" evidence="16">
    <location>
        <begin position="3154"/>
        <end position="3181"/>
    </location>
</feature>
<comment type="subcellular location">
    <subcellularLocation>
        <location evidence="1">Cytoplasm</location>
        <location evidence="1">Cytoskeleton</location>
    </subcellularLocation>
    <subcellularLocation>
        <location evidence="2">Nucleus outer membrane</location>
        <topology evidence="2">Single-pass type IV membrane protein</topology>
        <orientation evidence="2">Cytoplasmic side</orientation>
    </subcellularLocation>
</comment>
<dbReference type="OrthoDB" id="18853at2759"/>
<feature type="coiled-coil region" evidence="16">
    <location>
        <begin position="4867"/>
        <end position="4901"/>
    </location>
</feature>
<evidence type="ECO:0000256" key="12">
    <source>
        <dbReference type="ARBA" id="ARBA00023203"/>
    </source>
</evidence>
<evidence type="ECO:0000256" key="13">
    <source>
        <dbReference type="ARBA" id="ARBA00023212"/>
    </source>
</evidence>
<dbReference type="Pfam" id="PF10541">
    <property type="entry name" value="KASH"/>
    <property type="match status" value="1"/>
</dbReference>
<feature type="compositionally biased region" description="Acidic residues" evidence="17">
    <location>
        <begin position="3642"/>
        <end position="3652"/>
    </location>
</feature>
<gene>
    <name evidence="19" type="ORF">GDO86_016124</name>
</gene>
<evidence type="ECO:0000256" key="9">
    <source>
        <dbReference type="ARBA" id="ARBA00023054"/>
    </source>
</evidence>
<evidence type="ECO:0000256" key="2">
    <source>
        <dbReference type="ARBA" id="ARBA00004605"/>
    </source>
</evidence>
<comment type="similarity">
    <text evidence="3">Belongs to the nesprin family.</text>
</comment>
<keyword evidence="13" id="KW-0206">Cytoskeleton</keyword>
<dbReference type="SUPFAM" id="SSF46966">
    <property type="entry name" value="Spectrin repeat"/>
    <property type="match status" value="15"/>
</dbReference>
<evidence type="ECO:0000256" key="15">
    <source>
        <dbReference type="PROSITE-ProRule" id="PRU00385"/>
    </source>
</evidence>
<feature type="topological domain" description="Cytoplasmic" evidence="15">
    <location>
        <begin position="1"/>
        <end position="6278"/>
    </location>
</feature>
<dbReference type="EMBL" id="JAACNH010000003">
    <property type="protein sequence ID" value="KAG8449353.1"/>
    <property type="molecule type" value="Genomic_DNA"/>
</dbReference>
<dbReference type="PANTHER" id="PTHR14514:SF4">
    <property type="entry name" value="NESPRIN-2"/>
    <property type="match status" value="1"/>
</dbReference>
<feature type="domain" description="KASH" evidence="18">
    <location>
        <begin position="6270"/>
        <end position="6329"/>
    </location>
</feature>
<dbReference type="FunFam" id="1.20.58.60:FF:000073">
    <property type="entry name" value="Nesprin-1 isoform 1"/>
    <property type="match status" value="1"/>
</dbReference>
<dbReference type="Pfam" id="PF25034">
    <property type="entry name" value="Spectrin_SYNE1"/>
    <property type="match status" value="1"/>
</dbReference>
<feature type="region of interest" description="Disordered" evidence="17">
    <location>
        <begin position="3638"/>
        <end position="3697"/>
    </location>
</feature>
<evidence type="ECO:0000256" key="14">
    <source>
        <dbReference type="ARBA" id="ARBA00023242"/>
    </source>
</evidence>
<dbReference type="InterPro" id="IPR002017">
    <property type="entry name" value="Spectrin_repeat"/>
</dbReference>
<keyword evidence="20" id="KW-1185">Reference proteome</keyword>
<dbReference type="PANTHER" id="PTHR14514">
    <property type="entry name" value="PKA ANCHORING PROTEIN"/>
    <property type="match status" value="1"/>
</dbReference>
<feature type="coiled-coil region" evidence="16">
    <location>
        <begin position="1636"/>
        <end position="1663"/>
    </location>
</feature>
<name>A0A8T2K012_9PIPI</name>
<evidence type="ECO:0000256" key="3">
    <source>
        <dbReference type="ARBA" id="ARBA00008619"/>
    </source>
</evidence>
<dbReference type="GO" id="GO:0005856">
    <property type="term" value="C:cytoskeleton"/>
    <property type="evidence" value="ECO:0007669"/>
    <property type="project" value="UniProtKB-SubCell"/>
</dbReference>
<keyword evidence="7" id="KW-0677">Repeat</keyword>
<comment type="caution">
    <text evidence="19">The sequence shown here is derived from an EMBL/GenBank/DDBJ whole genome shotgun (WGS) entry which is preliminary data.</text>
</comment>
<feature type="coiled-coil region" evidence="16">
    <location>
        <begin position="3761"/>
        <end position="3823"/>
    </location>
</feature>
<feature type="region of interest" description="Disordered" evidence="17">
    <location>
        <begin position="2068"/>
        <end position="2096"/>
    </location>
</feature>
<evidence type="ECO:0000256" key="4">
    <source>
        <dbReference type="ARBA" id="ARBA00022490"/>
    </source>
</evidence>
<keyword evidence="9 16" id="KW-0175">Coiled coil</keyword>
<protein>
    <recommendedName>
        <fullName evidence="18">KASH domain-containing protein</fullName>
    </recommendedName>
</protein>
<dbReference type="CDD" id="cd00176">
    <property type="entry name" value="SPEC"/>
    <property type="match status" value="4"/>
</dbReference>
<evidence type="ECO:0000256" key="16">
    <source>
        <dbReference type="SAM" id="Coils"/>
    </source>
</evidence>
<evidence type="ECO:0000256" key="10">
    <source>
        <dbReference type="ARBA" id="ARBA00023136"/>
    </source>
</evidence>
<feature type="coiled-coil region" evidence="16">
    <location>
        <begin position="1799"/>
        <end position="1826"/>
    </location>
</feature>
<dbReference type="GO" id="GO:0003779">
    <property type="term" value="F:actin binding"/>
    <property type="evidence" value="ECO:0007669"/>
    <property type="project" value="UniProtKB-KW"/>
</dbReference>
<dbReference type="Proteomes" id="UP000812440">
    <property type="component" value="Chromosome 8_10"/>
</dbReference>
<dbReference type="InterPro" id="IPR056887">
    <property type="entry name" value="SYNE1/2_dom"/>
</dbReference>
<dbReference type="InterPro" id="IPR057057">
    <property type="entry name" value="Spectrin_SYNE1"/>
</dbReference>
<keyword evidence="11" id="KW-1015">Disulfide bond</keyword>
<feature type="topological domain" description="Perinuclear space" evidence="15">
    <location>
        <begin position="6300"/>
        <end position="6329"/>
    </location>
</feature>
<feature type="coiled-coil region" evidence="16">
    <location>
        <begin position="4758"/>
        <end position="4795"/>
    </location>
</feature>
<dbReference type="FunFam" id="1.20.58.60:FF:000115">
    <property type="entry name" value="nesprin-2 isoform X2"/>
    <property type="match status" value="1"/>
</dbReference>
<dbReference type="InterPro" id="IPR018159">
    <property type="entry name" value="Spectrin/alpha-actinin"/>
</dbReference>
<keyword evidence="5" id="KW-0597">Phosphoprotein</keyword>
<feature type="compositionally biased region" description="Polar residues" evidence="17">
    <location>
        <begin position="1928"/>
        <end position="1960"/>
    </location>
</feature>